<dbReference type="AlphaFoldDB" id="A0A9W8M1C4"/>
<keyword evidence="3" id="KW-0539">Nucleus</keyword>
<dbReference type="SUPFAM" id="SSF46785">
    <property type="entry name" value="Winged helix' DNA-binding domain"/>
    <property type="match status" value="1"/>
</dbReference>
<dbReference type="GO" id="GO:0005634">
    <property type="term" value="C:nucleus"/>
    <property type="evidence" value="ECO:0007669"/>
    <property type="project" value="UniProtKB-SubCell"/>
</dbReference>
<evidence type="ECO:0000259" key="6">
    <source>
        <dbReference type="SMART" id="SM00415"/>
    </source>
</evidence>
<evidence type="ECO:0000256" key="4">
    <source>
        <dbReference type="RuleBase" id="RU004020"/>
    </source>
</evidence>
<evidence type="ECO:0000313" key="7">
    <source>
        <dbReference type="EMBL" id="KAJ2860630.1"/>
    </source>
</evidence>
<dbReference type="Proteomes" id="UP001140074">
    <property type="component" value="Unassembled WGS sequence"/>
</dbReference>
<gene>
    <name evidence="7" type="ORF">GGH94_005400</name>
</gene>
<evidence type="ECO:0000313" key="8">
    <source>
        <dbReference type="Proteomes" id="UP001140074"/>
    </source>
</evidence>
<feature type="compositionally biased region" description="Basic residues" evidence="5">
    <location>
        <begin position="104"/>
        <end position="115"/>
    </location>
</feature>
<organism evidence="7 8">
    <name type="scientific">Coemansia aciculifera</name>
    <dbReference type="NCBI Taxonomy" id="417176"/>
    <lineage>
        <taxon>Eukaryota</taxon>
        <taxon>Fungi</taxon>
        <taxon>Fungi incertae sedis</taxon>
        <taxon>Zoopagomycota</taxon>
        <taxon>Kickxellomycotina</taxon>
        <taxon>Kickxellomycetes</taxon>
        <taxon>Kickxellales</taxon>
        <taxon>Kickxellaceae</taxon>
        <taxon>Coemansia</taxon>
    </lineage>
</organism>
<dbReference type="InterPro" id="IPR000232">
    <property type="entry name" value="HSF_DNA-bd"/>
</dbReference>
<protein>
    <recommendedName>
        <fullName evidence="6">HSF-type DNA-binding domain-containing protein</fullName>
    </recommendedName>
</protein>
<dbReference type="SMART" id="SM00415">
    <property type="entry name" value="HSF"/>
    <property type="match status" value="1"/>
</dbReference>
<reference evidence="7" key="1">
    <citation type="submission" date="2022-07" db="EMBL/GenBank/DDBJ databases">
        <title>Phylogenomic reconstructions and comparative analyses of Kickxellomycotina fungi.</title>
        <authorList>
            <person name="Reynolds N.K."/>
            <person name="Stajich J.E."/>
            <person name="Barry K."/>
            <person name="Grigoriev I.V."/>
            <person name="Crous P."/>
            <person name="Smith M.E."/>
        </authorList>
    </citation>
    <scope>NUCLEOTIDE SEQUENCE</scope>
    <source>
        <strain evidence="7">RSA 476</strain>
    </source>
</reference>
<comment type="subcellular location">
    <subcellularLocation>
        <location evidence="1">Nucleus</location>
    </subcellularLocation>
</comment>
<evidence type="ECO:0000256" key="1">
    <source>
        <dbReference type="ARBA" id="ARBA00004123"/>
    </source>
</evidence>
<keyword evidence="8" id="KW-1185">Reference proteome</keyword>
<dbReference type="GO" id="GO:0003700">
    <property type="term" value="F:DNA-binding transcription factor activity"/>
    <property type="evidence" value="ECO:0007669"/>
    <property type="project" value="InterPro"/>
</dbReference>
<evidence type="ECO:0000256" key="5">
    <source>
        <dbReference type="SAM" id="MobiDB-lite"/>
    </source>
</evidence>
<sequence>MPFPIVVYRIANERGNASWIRWSPAEDVLEIANTLGEFSELRQALAGYRFGQGSASSVKKNFAEYQFDKLDDGRQRASDENGVVWIRWSHPSFHKGNPELVGTMRRKPSKRKTKPKGSNGN</sequence>
<dbReference type="InterPro" id="IPR036388">
    <property type="entry name" value="WH-like_DNA-bd_sf"/>
</dbReference>
<keyword evidence="2" id="KW-0238">DNA-binding</keyword>
<feature type="region of interest" description="Disordered" evidence="5">
    <location>
        <begin position="91"/>
        <end position="121"/>
    </location>
</feature>
<dbReference type="GO" id="GO:0043565">
    <property type="term" value="F:sequence-specific DNA binding"/>
    <property type="evidence" value="ECO:0007669"/>
    <property type="project" value="InterPro"/>
</dbReference>
<comment type="caution">
    <text evidence="7">The sequence shown here is derived from an EMBL/GenBank/DDBJ whole genome shotgun (WGS) entry which is preliminary data.</text>
</comment>
<evidence type="ECO:0000256" key="2">
    <source>
        <dbReference type="ARBA" id="ARBA00023125"/>
    </source>
</evidence>
<dbReference type="EMBL" id="JANBUY010000283">
    <property type="protein sequence ID" value="KAJ2860630.1"/>
    <property type="molecule type" value="Genomic_DNA"/>
</dbReference>
<dbReference type="Pfam" id="PF00447">
    <property type="entry name" value="HSF_DNA-bind"/>
    <property type="match status" value="1"/>
</dbReference>
<proteinExistence type="inferred from homology"/>
<feature type="domain" description="HSF-type DNA-binding" evidence="6">
    <location>
        <begin position="2"/>
        <end position="107"/>
    </location>
</feature>
<name>A0A9W8M1C4_9FUNG</name>
<dbReference type="Gene3D" id="1.10.10.10">
    <property type="entry name" value="Winged helix-like DNA-binding domain superfamily/Winged helix DNA-binding domain"/>
    <property type="match status" value="1"/>
</dbReference>
<comment type="similarity">
    <text evidence="4">Belongs to the HSF family.</text>
</comment>
<evidence type="ECO:0000256" key="3">
    <source>
        <dbReference type="ARBA" id="ARBA00023242"/>
    </source>
</evidence>
<dbReference type="InterPro" id="IPR036390">
    <property type="entry name" value="WH_DNA-bd_sf"/>
</dbReference>
<accession>A0A9W8M1C4</accession>